<reference evidence="1 2" key="1">
    <citation type="submission" date="2016-06" db="EMBL/GenBank/DDBJ databases">
        <authorList>
            <person name="Kjaerup R.B."/>
            <person name="Dalgaard T.S."/>
            <person name="Juul-Madsen H.R."/>
        </authorList>
    </citation>
    <scope>NUCLEOTIDE SEQUENCE [LARGE SCALE GENOMIC DNA]</scope>
    <source>
        <strain evidence="1 2">1S159</strain>
    </source>
</reference>
<comment type="caution">
    <text evidence="1">The sequence shown here is derived from an EMBL/GenBank/DDBJ whole genome shotgun (WGS) entry which is preliminary data.</text>
</comment>
<dbReference type="OrthoDB" id="5918717at2"/>
<evidence type="ECO:0000313" key="1">
    <source>
        <dbReference type="EMBL" id="OCH17561.1"/>
    </source>
</evidence>
<dbReference type="Proteomes" id="UP000093523">
    <property type="component" value="Unassembled WGS sequence"/>
</dbReference>
<protein>
    <submittedName>
        <fullName evidence="1">Uncharacterized protein</fullName>
    </submittedName>
</protein>
<evidence type="ECO:0000313" key="2">
    <source>
        <dbReference type="Proteomes" id="UP000093523"/>
    </source>
</evidence>
<proteinExistence type="predicted"/>
<dbReference type="RefSeq" id="WP_023603569.1">
    <property type="nucleotide sequence ID" value="NZ_CAWMPN010000029.1"/>
</dbReference>
<organism evidence="1 2">
    <name type="scientific">Aliivibrio logei</name>
    <name type="common">Vibrio logei</name>
    <dbReference type="NCBI Taxonomy" id="688"/>
    <lineage>
        <taxon>Bacteria</taxon>
        <taxon>Pseudomonadati</taxon>
        <taxon>Pseudomonadota</taxon>
        <taxon>Gammaproteobacteria</taxon>
        <taxon>Vibrionales</taxon>
        <taxon>Vibrionaceae</taxon>
        <taxon>Aliivibrio</taxon>
    </lineage>
</organism>
<dbReference type="AlphaFoldDB" id="A0A1B9NU49"/>
<name>A0A1B9NU49_ALILO</name>
<accession>A0A1B9NU49</accession>
<gene>
    <name evidence="1" type="ORF">A6E04_18185</name>
</gene>
<dbReference type="EMBL" id="MAJU01000029">
    <property type="protein sequence ID" value="OCH17561.1"/>
    <property type="molecule type" value="Genomic_DNA"/>
</dbReference>
<sequence>MKLLPTIHTTALKDYYQSKLIMTTNWIEVEAILYMTSLLNLCHTEISSEELNNKNKDLQD</sequence>